<accession>A0A6P5EH35</accession>
<gene>
    <name evidence="6" type="primary">LOC109706280</name>
</gene>
<dbReference type="OrthoDB" id="671439at2759"/>
<dbReference type="GO" id="GO:0016747">
    <property type="term" value="F:acyltransferase activity, transferring groups other than amino-acyl groups"/>
    <property type="evidence" value="ECO:0007669"/>
    <property type="project" value="TreeGrafter"/>
</dbReference>
<name>A0A6P5EH35_ANACO</name>
<comment type="similarity">
    <text evidence="1">Belongs to the plant acyltransferase family.</text>
</comment>
<dbReference type="GeneID" id="109706280"/>
<evidence type="ECO:0000256" key="3">
    <source>
        <dbReference type="ARBA" id="ARBA00023315"/>
    </source>
</evidence>
<organism evidence="5 6">
    <name type="scientific">Ananas comosus</name>
    <name type="common">Pineapple</name>
    <name type="synonym">Ananas ananas</name>
    <dbReference type="NCBI Taxonomy" id="4615"/>
    <lineage>
        <taxon>Eukaryota</taxon>
        <taxon>Viridiplantae</taxon>
        <taxon>Streptophyta</taxon>
        <taxon>Embryophyta</taxon>
        <taxon>Tracheophyta</taxon>
        <taxon>Spermatophyta</taxon>
        <taxon>Magnoliopsida</taxon>
        <taxon>Liliopsida</taxon>
        <taxon>Poales</taxon>
        <taxon>Bromeliaceae</taxon>
        <taxon>Bromelioideae</taxon>
        <taxon>Ananas</taxon>
    </lineage>
</organism>
<dbReference type="RefSeq" id="XP_020082647.1">
    <property type="nucleotide sequence ID" value="XM_020227058.1"/>
</dbReference>
<reference evidence="5" key="1">
    <citation type="journal article" date="2015" name="Nat. Genet.">
        <title>The pineapple genome and the evolution of CAM photosynthesis.</title>
        <authorList>
            <person name="Ming R."/>
            <person name="VanBuren R."/>
            <person name="Wai C.M."/>
            <person name="Tang H."/>
            <person name="Schatz M.C."/>
            <person name="Bowers J.E."/>
            <person name="Lyons E."/>
            <person name="Wang M.L."/>
            <person name="Chen J."/>
            <person name="Biggers E."/>
            <person name="Zhang J."/>
            <person name="Huang L."/>
            <person name="Zhang L."/>
            <person name="Miao W."/>
            <person name="Zhang J."/>
            <person name="Ye Z."/>
            <person name="Miao C."/>
            <person name="Lin Z."/>
            <person name="Wang H."/>
            <person name="Zhou H."/>
            <person name="Yim W.C."/>
            <person name="Priest H.D."/>
            <person name="Zheng C."/>
            <person name="Woodhouse M."/>
            <person name="Edger P.P."/>
            <person name="Guyot R."/>
            <person name="Guo H.B."/>
            <person name="Guo H."/>
            <person name="Zheng G."/>
            <person name="Singh R."/>
            <person name="Sharma A."/>
            <person name="Min X."/>
            <person name="Zheng Y."/>
            <person name="Lee H."/>
            <person name="Gurtowski J."/>
            <person name="Sedlazeck F.J."/>
            <person name="Harkess A."/>
            <person name="McKain M.R."/>
            <person name="Liao Z."/>
            <person name="Fang J."/>
            <person name="Liu J."/>
            <person name="Zhang X."/>
            <person name="Zhang Q."/>
            <person name="Hu W."/>
            <person name="Qin Y."/>
            <person name="Wang K."/>
            <person name="Chen L.Y."/>
            <person name="Shirley N."/>
            <person name="Lin Y.R."/>
            <person name="Liu L.Y."/>
            <person name="Hernandez A.G."/>
            <person name="Wright C.L."/>
            <person name="Bulone V."/>
            <person name="Tuskan G.A."/>
            <person name="Heath K."/>
            <person name="Zee F."/>
            <person name="Moore P.H."/>
            <person name="Sunkar R."/>
            <person name="Leebens-Mack J.H."/>
            <person name="Mockler T."/>
            <person name="Bennetzen J.L."/>
            <person name="Freeling M."/>
            <person name="Sankoff D."/>
            <person name="Paterson A.H."/>
            <person name="Zhu X."/>
            <person name="Yang X."/>
            <person name="Smith J.A."/>
            <person name="Cushman J.C."/>
            <person name="Paull R.E."/>
            <person name="Yu Q."/>
        </authorList>
    </citation>
    <scope>NUCLEOTIDE SEQUENCE [LARGE SCALE GENOMIC DNA]</scope>
    <source>
        <strain evidence="5">cv. F153</strain>
    </source>
</reference>
<keyword evidence="2" id="KW-0808">Transferase</keyword>
<feature type="compositionally biased region" description="Pro residues" evidence="4">
    <location>
        <begin position="57"/>
        <end position="79"/>
    </location>
</feature>
<dbReference type="InterPro" id="IPR050317">
    <property type="entry name" value="Plant_Fungal_Acyltransferase"/>
</dbReference>
<dbReference type="Pfam" id="PF02458">
    <property type="entry name" value="Transferase"/>
    <property type="match status" value="1"/>
</dbReference>
<evidence type="ECO:0000313" key="5">
    <source>
        <dbReference type="Proteomes" id="UP000515123"/>
    </source>
</evidence>
<sequence length="298" mass="31569">MHHTVIDARSAFHFISTWSAIARGGGGADLPPPPFLDHTLLRARSPPVVLFDHPEYKPTPNPNPNPNPNSSPNPNPSSTPAPYASAILRLSQAQVDALKARCCCGGGGGGGARVSAFRAIVAHVWRCVCAARGLARGAETRLYTMVDVRARLAPPLPPNYFGNAVLRTSVAAAAGELADAPLGSVARRLRAATSPGDDYARSLVDYLDAVDMDRLPRSGLPGNDLRVISWMGMSIYDADFGWGEPVFMGPALMYYAGFVYLMTSPGKVGGVSVAVSLEPDTLPTFKKLLFQELGGVQG</sequence>
<dbReference type="SUPFAM" id="SSF52777">
    <property type="entry name" value="CoA-dependent acyltransferases"/>
    <property type="match status" value="1"/>
</dbReference>
<dbReference type="PANTHER" id="PTHR31642">
    <property type="entry name" value="TRICHOTHECENE 3-O-ACETYLTRANSFERASE"/>
    <property type="match status" value="1"/>
</dbReference>
<feature type="region of interest" description="Disordered" evidence="4">
    <location>
        <begin position="51"/>
        <end position="82"/>
    </location>
</feature>
<evidence type="ECO:0000256" key="4">
    <source>
        <dbReference type="SAM" id="MobiDB-lite"/>
    </source>
</evidence>
<protein>
    <submittedName>
        <fullName evidence="6">Hydroxycinnamoyltransferase 4-like</fullName>
    </submittedName>
</protein>
<dbReference type="Gene3D" id="3.30.559.10">
    <property type="entry name" value="Chloramphenicol acetyltransferase-like domain"/>
    <property type="match status" value="2"/>
</dbReference>
<keyword evidence="5" id="KW-1185">Reference proteome</keyword>
<dbReference type="PANTHER" id="PTHR31642:SF56">
    <property type="entry name" value="PUTRESCINE HYDROXYCINNAMOYLTRANSFERASE 2"/>
    <property type="match status" value="1"/>
</dbReference>
<evidence type="ECO:0000256" key="1">
    <source>
        <dbReference type="ARBA" id="ARBA00009861"/>
    </source>
</evidence>
<evidence type="ECO:0000256" key="2">
    <source>
        <dbReference type="ARBA" id="ARBA00022679"/>
    </source>
</evidence>
<evidence type="ECO:0000313" key="6">
    <source>
        <dbReference type="RefSeq" id="XP_020082647.1"/>
    </source>
</evidence>
<dbReference type="InterPro" id="IPR023213">
    <property type="entry name" value="CAT-like_dom_sf"/>
</dbReference>
<dbReference type="Proteomes" id="UP000515123">
    <property type="component" value="Unplaced"/>
</dbReference>
<dbReference type="AlphaFoldDB" id="A0A6P5EH35"/>
<reference evidence="6" key="2">
    <citation type="submission" date="2025-08" db="UniProtKB">
        <authorList>
            <consortium name="RefSeq"/>
        </authorList>
    </citation>
    <scope>IDENTIFICATION</scope>
    <source>
        <tissue evidence="6">Leaf</tissue>
    </source>
</reference>
<keyword evidence="3" id="KW-0012">Acyltransferase</keyword>
<proteinExistence type="inferred from homology"/>